<keyword evidence="1 5" id="KW-0378">Hydrolase</keyword>
<dbReference type="GO" id="GO:0008477">
    <property type="term" value="F:purine nucleosidase activity"/>
    <property type="evidence" value="ECO:0007669"/>
    <property type="project" value="TreeGrafter"/>
</dbReference>
<dbReference type="Gene3D" id="3.90.245.10">
    <property type="entry name" value="Ribonucleoside hydrolase-like"/>
    <property type="match status" value="1"/>
</dbReference>
<feature type="region of interest" description="Disordered" evidence="3">
    <location>
        <begin position="309"/>
        <end position="334"/>
    </location>
</feature>
<comment type="caution">
    <text evidence="5">The sequence shown here is derived from an EMBL/GenBank/DDBJ whole genome shotgun (WGS) entry which is preliminary data.</text>
</comment>
<evidence type="ECO:0000259" key="4">
    <source>
        <dbReference type="Pfam" id="PF01156"/>
    </source>
</evidence>
<accession>A0A4Q5N2K9</accession>
<keyword evidence="6" id="KW-1185">Reference proteome</keyword>
<feature type="domain" description="Inosine/uridine-preferring nucleoside hydrolase" evidence="4">
    <location>
        <begin position="8"/>
        <end position="227"/>
    </location>
</feature>
<dbReference type="GO" id="GO:0006152">
    <property type="term" value="P:purine nucleoside catabolic process"/>
    <property type="evidence" value="ECO:0007669"/>
    <property type="project" value="TreeGrafter"/>
</dbReference>
<dbReference type="Proteomes" id="UP000293764">
    <property type="component" value="Unassembled WGS sequence"/>
</dbReference>
<evidence type="ECO:0000313" key="6">
    <source>
        <dbReference type="Proteomes" id="UP000293764"/>
    </source>
</evidence>
<dbReference type="OrthoDB" id="2530052at2"/>
<dbReference type="SUPFAM" id="SSF53590">
    <property type="entry name" value="Nucleoside hydrolase"/>
    <property type="match status" value="1"/>
</dbReference>
<reference evidence="5 6" key="1">
    <citation type="submission" date="2019-01" db="EMBL/GenBank/DDBJ databases">
        <title>Novel species of Cellulomonas.</title>
        <authorList>
            <person name="Liu Q."/>
            <person name="Xin Y.-H."/>
        </authorList>
    </citation>
    <scope>NUCLEOTIDE SEQUENCE [LARGE SCALE GENOMIC DNA]</scope>
    <source>
        <strain evidence="5 6">HLT2-17</strain>
    </source>
</reference>
<dbReference type="InterPro" id="IPR001910">
    <property type="entry name" value="Inosine/uridine_hydrolase_dom"/>
</dbReference>
<sequence length="334" mass="35425">MMSARLRVISDNDYSGDPDGLIQLAHLLLSPSVEVRAVIGSHLAPGDPFDTSGRTAESAGVAAEKVVALAGRTGVEVVVGAEDALVDAVTPHRSAGAAAIIAEALREDTDRPLYVVLGAGLTELASAYLLEPRIADRLTAVWIGGPEHPGLAEAPPGSVGPEYNLKIDLVAAQVVFDSPIPLWQVPRDAYRQTLVSFDELDEHLRPAAPLGAHLVDALDVVRRMCAGTAYDLGETYILGDSPLVLLTALLSSFEADSSSSRHVVLPAPRIADDGSYLPRPDGRPIRVYTHLDNRLMFTDLYAKLARHARTTPTGAATRTTPTTPTAAPAEEISR</sequence>
<dbReference type="EMBL" id="SDWW01000026">
    <property type="protein sequence ID" value="RYV50827.1"/>
    <property type="molecule type" value="Genomic_DNA"/>
</dbReference>
<feature type="compositionally biased region" description="Low complexity" evidence="3">
    <location>
        <begin position="310"/>
        <end position="334"/>
    </location>
</feature>
<name>A0A4Q5N2K9_9MICO</name>
<dbReference type="InterPro" id="IPR036452">
    <property type="entry name" value="Ribo_hydro-like"/>
</dbReference>
<keyword evidence="2" id="KW-0326">Glycosidase</keyword>
<dbReference type="InterPro" id="IPR023186">
    <property type="entry name" value="IUNH"/>
</dbReference>
<protein>
    <submittedName>
        <fullName evidence="5">Nucleoside hydrolase</fullName>
    </submittedName>
</protein>
<evidence type="ECO:0000256" key="3">
    <source>
        <dbReference type="SAM" id="MobiDB-lite"/>
    </source>
</evidence>
<dbReference type="Pfam" id="PF01156">
    <property type="entry name" value="IU_nuc_hydro"/>
    <property type="match status" value="1"/>
</dbReference>
<evidence type="ECO:0000313" key="5">
    <source>
        <dbReference type="EMBL" id="RYV50827.1"/>
    </source>
</evidence>
<evidence type="ECO:0000256" key="1">
    <source>
        <dbReference type="ARBA" id="ARBA00022801"/>
    </source>
</evidence>
<dbReference type="PANTHER" id="PTHR12304:SF4">
    <property type="entry name" value="URIDINE NUCLEOSIDASE"/>
    <property type="match status" value="1"/>
</dbReference>
<proteinExistence type="predicted"/>
<dbReference type="PANTHER" id="PTHR12304">
    <property type="entry name" value="INOSINE-URIDINE PREFERRING NUCLEOSIDE HYDROLASE"/>
    <property type="match status" value="1"/>
</dbReference>
<evidence type="ECO:0000256" key="2">
    <source>
        <dbReference type="ARBA" id="ARBA00023295"/>
    </source>
</evidence>
<gene>
    <name evidence="5" type="ORF">EUA98_11585</name>
</gene>
<dbReference type="GO" id="GO:0005829">
    <property type="term" value="C:cytosol"/>
    <property type="evidence" value="ECO:0007669"/>
    <property type="project" value="TreeGrafter"/>
</dbReference>
<organism evidence="5 6">
    <name type="scientific">Pengzhenrongella frigida</name>
    <dbReference type="NCBI Taxonomy" id="1259133"/>
    <lineage>
        <taxon>Bacteria</taxon>
        <taxon>Bacillati</taxon>
        <taxon>Actinomycetota</taxon>
        <taxon>Actinomycetes</taxon>
        <taxon>Micrococcales</taxon>
        <taxon>Pengzhenrongella</taxon>
    </lineage>
</organism>
<dbReference type="AlphaFoldDB" id="A0A4Q5N2K9"/>